<dbReference type="GO" id="GO:0042795">
    <property type="term" value="P:snRNA transcription by RNA polymerase II"/>
    <property type="evidence" value="ECO:0007669"/>
    <property type="project" value="TreeGrafter"/>
</dbReference>
<dbReference type="GeneID" id="63829327"/>
<dbReference type="GO" id="GO:0042796">
    <property type="term" value="P:snRNA transcription by RNA polymerase III"/>
    <property type="evidence" value="ECO:0007669"/>
    <property type="project" value="TreeGrafter"/>
</dbReference>
<feature type="compositionally biased region" description="Low complexity" evidence="5">
    <location>
        <begin position="191"/>
        <end position="207"/>
    </location>
</feature>
<dbReference type="InterPro" id="IPR017930">
    <property type="entry name" value="Myb_dom"/>
</dbReference>
<keyword evidence="1" id="KW-0805">Transcription regulation</keyword>
<dbReference type="PROSITE" id="PS51294">
    <property type="entry name" value="HTH_MYB"/>
    <property type="match status" value="3"/>
</dbReference>
<dbReference type="GO" id="GO:0000978">
    <property type="term" value="F:RNA polymerase II cis-regulatory region sequence-specific DNA binding"/>
    <property type="evidence" value="ECO:0007669"/>
    <property type="project" value="TreeGrafter"/>
</dbReference>
<dbReference type="InterPro" id="IPR001005">
    <property type="entry name" value="SANT/Myb"/>
</dbReference>
<evidence type="ECO:0000313" key="9">
    <source>
        <dbReference type="Proteomes" id="UP000076871"/>
    </source>
</evidence>
<evidence type="ECO:0000256" key="4">
    <source>
        <dbReference type="ARBA" id="ARBA00023242"/>
    </source>
</evidence>
<accession>A0A165FBN9</accession>
<dbReference type="Gene3D" id="1.10.10.60">
    <property type="entry name" value="Homeodomain-like"/>
    <property type="match status" value="3"/>
</dbReference>
<evidence type="ECO:0000256" key="5">
    <source>
        <dbReference type="SAM" id="MobiDB-lite"/>
    </source>
</evidence>
<dbReference type="GO" id="GO:0019185">
    <property type="term" value="C:snRNA-activating protein complex"/>
    <property type="evidence" value="ECO:0007669"/>
    <property type="project" value="TreeGrafter"/>
</dbReference>
<feature type="domain" description="HTH myb-type" evidence="7">
    <location>
        <begin position="65"/>
        <end position="119"/>
    </location>
</feature>
<feature type="domain" description="Myb-like" evidence="6">
    <location>
        <begin position="116"/>
        <end position="167"/>
    </location>
</feature>
<feature type="domain" description="Myb-like" evidence="6">
    <location>
        <begin position="65"/>
        <end position="115"/>
    </location>
</feature>
<feature type="domain" description="HTH myb-type" evidence="7">
    <location>
        <begin position="13"/>
        <end position="60"/>
    </location>
</feature>
<feature type="domain" description="HTH myb-type" evidence="7">
    <location>
        <begin position="121"/>
        <end position="171"/>
    </location>
</feature>
<protein>
    <recommendedName>
        <fullName evidence="10">Homeodomain-like protein</fullName>
    </recommendedName>
</protein>
<dbReference type="CDD" id="cd00167">
    <property type="entry name" value="SANT"/>
    <property type="match status" value="3"/>
</dbReference>
<name>A0A165FBN9_9APHY</name>
<dbReference type="InterPro" id="IPR009057">
    <property type="entry name" value="Homeodomain-like_sf"/>
</dbReference>
<reference evidence="8 9" key="1">
    <citation type="journal article" date="2016" name="Mol. Biol. Evol.">
        <title>Comparative Genomics of Early-Diverging Mushroom-Forming Fungi Provides Insights into the Origins of Lignocellulose Decay Capabilities.</title>
        <authorList>
            <person name="Nagy L.G."/>
            <person name="Riley R."/>
            <person name="Tritt A."/>
            <person name="Adam C."/>
            <person name="Daum C."/>
            <person name="Floudas D."/>
            <person name="Sun H."/>
            <person name="Yadav J.S."/>
            <person name="Pangilinan J."/>
            <person name="Larsson K.H."/>
            <person name="Matsuura K."/>
            <person name="Barry K."/>
            <person name="Labutti K."/>
            <person name="Kuo R."/>
            <person name="Ohm R.A."/>
            <person name="Bhattacharya S.S."/>
            <person name="Shirouzu T."/>
            <person name="Yoshinaga Y."/>
            <person name="Martin F.M."/>
            <person name="Grigoriev I.V."/>
            <person name="Hibbett D.S."/>
        </authorList>
    </citation>
    <scope>NUCLEOTIDE SEQUENCE [LARGE SCALE GENOMIC DNA]</scope>
    <source>
        <strain evidence="8 9">93-53</strain>
    </source>
</reference>
<evidence type="ECO:0008006" key="10">
    <source>
        <dbReference type="Google" id="ProtNLM"/>
    </source>
</evidence>
<dbReference type="AlphaFoldDB" id="A0A165FBN9"/>
<dbReference type="STRING" id="1314785.A0A165FBN9"/>
<evidence type="ECO:0000256" key="1">
    <source>
        <dbReference type="ARBA" id="ARBA00023015"/>
    </source>
</evidence>
<dbReference type="Pfam" id="PF00249">
    <property type="entry name" value="Myb_DNA-binding"/>
    <property type="match status" value="3"/>
</dbReference>
<keyword evidence="3" id="KW-0804">Transcription</keyword>
<sequence>MHTQHDVYQSRDRRAWTEEEDEMLRLAIEIEDPNAHPPTRWHAISQHIPHRTNKDCRKRWWAQMASSVSKGCWTGDEDERLCNAVAELGHKWALVANRVGTRNSGQCAKRWNDALNPSIDRSRWSHEEDERLLKAVSELGHSWATIARTLLPGRTGLAVKNRYNHLIRGASRNAEKSGHQVSSVSKRRSRNFSVSSSSAASTTSSTESLDEHMLSYSPDSLTTIVSSGSYEMHASYDVARGAMPGEHWMDSSIHEADIAIYSPTPLPASDFVGHPSRSHISDSLYEQSHANASASAWMFYEQHPTSALYPCAASEPLGTMGTPLDQPMQSPHVLMPGMYVPMTHTTTDQAYGYETPHYHHSGLSGTLSEPTSPSAHGLAIPNQWSAWIPPAHSYCYTP</sequence>
<dbReference type="PANTHER" id="PTHR46621:SF1">
    <property type="entry name" value="SNRNA-ACTIVATING PROTEIN COMPLEX SUBUNIT 4"/>
    <property type="match status" value="1"/>
</dbReference>
<keyword evidence="4" id="KW-0539">Nucleus</keyword>
<gene>
    <name evidence="8" type="ORF">LAESUDRAFT_757439</name>
</gene>
<organism evidence="8 9">
    <name type="scientific">Laetiporus sulphureus 93-53</name>
    <dbReference type="NCBI Taxonomy" id="1314785"/>
    <lineage>
        <taxon>Eukaryota</taxon>
        <taxon>Fungi</taxon>
        <taxon>Dikarya</taxon>
        <taxon>Basidiomycota</taxon>
        <taxon>Agaricomycotina</taxon>
        <taxon>Agaricomycetes</taxon>
        <taxon>Polyporales</taxon>
        <taxon>Laetiporus</taxon>
    </lineage>
</organism>
<dbReference type="GO" id="GO:0001006">
    <property type="term" value="F:RNA polymerase III type 3 promoter sequence-specific DNA binding"/>
    <property type="evidence" value="ECO:0007669"/>
    <property type="project" value="TreeGrafter"/>
</dbReference>
<dbReference type="InParanoid" id="A0A165FBN9"/>
<evidence type="ECO:0000256" key="2">
    <source>
        <dbReference type="ARBA" id="ARBA00023125"/>
    </source>
</evidence>
<evidence type="ECO:0000259" key="7">
    <source>
        <dbReference type="PROSITE" id="PS51294"/>
    </source>
</evidence>
<keyword evidence="2" id="KW-0238">DNA-binding</keyword>
<feature type="region of interest" description="Disordered" evidence="5">
    <location>
        <begin position="170"/>
        <end position="211"/>
    </location>
</feature>
<dbReference type="Proteomes" id="UP000076871">
    <property type="component" value="Unassembled WGS sequence"/>
</dbReference>
<feature type="domain" description="Myb-like" evidence="6">
    <location>
        <begin position="8"/>
        <end position="64"/>
    </location>
</feature>
<evidence type="ECO:0000313" key="8">
    <source>
        <dbReference type="EMBL" id="KZT08724.1"/>
    </source>
</evidence>
<dbReference type="PANTHER" id="PTHR46621">
    <property type="entry name" value="SNRNA-ACTIVATING PROTEIN COMPLEX SUBUNIT 4"/>
    <property type="match status" value="1"/>
</dbReference>
<keyword evidence="9" id="KW-1185">Reference proteome</keyword>
<dbReference type="OrthoDB" id="2143914at2759"/>
<evidence type="ECO:0000259" key="6">
    <source>
        <dbReference type="PROSITE" id="PS50090"/>
    </source>
</evidence>
<dbReference type="SUPFAM" id="SSF46689">
    <property type="entry name" value="Homeodomain-like"/>
    <property type="match status" value="2"/>
</dbReference>
<dbReference type="InterPro" id="IPR051575">
    <property type="entry name" value="Myb-like_DNA-bd"/>
</dbReference>
<dbReference type="PROSITE" id="PS50090">
    <property type="entry name" value="MYB_LIKE"/>
    <property type="match status" value="3"/>
</dbReference>
<proteinExistence type="predicted"/>
<evidence type="ECO:0000256" key="3">
    <source>
        <dbReference type="ARBA" id="ARBA00023163"/>
    </source>
</evidence>
<dbReference type="EMBL" id="KV427614">
    <property type="protein sequence ID" value="KZT08724.1"/>
    <property type="molecule type" value="Genomic_DNA"/>
</dbReference>
<dbReference type="SMART" id="SM00717">
    <property type="entry name" value="SANT"/>
    <property type="match status" value="3"/>
</dbReference>
<dbReference type="RefSeq" id="XP_040766464.1">
    <property type="nucleotide sequence ID" value="XM_040912299.1"/>
</dbReference>